<dbReference type="GO" id="GO:0005506">
    <property type="term" value="F:iron ion binding"/>
    <property type="evidence" value="ECO:0007669"/>
    <property type="project" value="InterPro"/>
</dbReference>
<dbReference type="GO" id="GO:0020037">
    <property type="term" value="F:heme binding"/>
    <property type="evidence" value="ECO:0007669"/>
    <property type="project" value="InterPro"/>
</dbReference>
<comment type="cofactor">
    <cofactor evidence="1 14">
        <name>heme</name>
        <dbReference type="ChEBI" id="CHEBI:30413"/>
    </cofactor>
</comment>
<dbReference type="CDD" id="cd11057">
    <property type="entry name" value="CYP313-like"/>
    <property type="match status" value="1"/>
</dbReference>
<comment type="function">
    <text evidence="2">May be involved in the metabolism of insect hormones and in the breakdown of synthetic insecticides.</text>
</comment>
<keyword evidence="11 14" id="KW-0408">Iron</keyword>
<dbReference type="GO" id="GO:0005789">
    <property type="term" value="C:endoplasmic reticulum membrane"/>
    <property type="evidence" value="ECO:0007669"/>
    <property type="project" value="UniProtKB-SubCell"/>
</dbReference>
<dbReference type="Pfam" id="PF00067">
    <property type="entry name" value="p450"/>
    <property type="match status" value="1"/>
</dbReference>
<proteinExistence type="inferred from homology"/>
<evidence type="ECO:0000256" key="8">
    <source>
        <dbReference type="ARBA" id="ARBA00022824"/>
    </source>
</evidence>
<dbReference type="RefSeq" id="XP_033166885.1">
    <property type="nucleotide sequence ID" value="XM_033310994.1"/>
</dbReference>
<dbReference type="GO" id="GO:0004497">
    <property type="term" value="F:monooxygenase activity"/>
    <property type="evidence" value="ECO:0007669"/>
    <property type="project" value="UniProtKB-KW"/>
</dbReference>
<evidence type="ECO:0000256" key="15">
    <source>
        <dbReference type="RuleBase" id="RU000461"/>
    </source>
</evidence>
<comment type="subcellular location">
    <subcellularLocation>
        <location evidence="4">Endoplasmic reticulum membrane</location>
        <topology evidence="4">Peripheral membrane protein</topology>
    </subcellularLocation>
    <subcellularLocation>
        <location evidence="3">Microsome membrane</location>
        <topology evidence="3">Peripheral membrane protein</topology>
    </subcellularLocation>
</comment>
<feature type="transmembrane region" description="Helical" evidence="16">
    <location>
        <begin position="17"/>
        <end position="40"/>
    </location>
</feature>
<organism evidence="17 18">
    <name type="scientific">Drosophila mauritiana</name>
    <name type="common">Fruit fly</name>
    <dbReference type="NCBI Taxonomy" id="7226"/>
    <lineage>
        <taxon>Eukaryota</taxon>
        <taxon>Metazoa</taxon>
        <taxon>Ecdysozoa</taxon>
        <taxon>Arthropoda</taxon>
        <taxon>Hexapoda</taxon>
        <taxon>Insecta</taxon>
        <taxon>Pterygota</taxon>
        <taxon>Neoptera</taxon>
        <taxon>Endopterygota</taxon>
        <taxon>Diptera</taxon>
        <taxon>Brachycera</taxon>
        <taxon>Muscomorpha</taxon>
        <taxon>Ephydroidea</taxon>
        <taxon>Drosophilidae</taxon>
        <taxon>Drosophila</taxon>
        <taxon>Sophophora</taxon>
    </lineage>
</organism>
<dbReference type="InterPro" id="IPR002401">
    <property type="entry name" value="Cyt_P450_E_grp-I"/>
</dbReference>
<keyword evidence="7 14" id="KW-0479">Metal-binding</keyword>
<evidence type="ECO:0000256" key="9">
    <source>
        <dbReference type="ARBA" id="ARBA00022848"/>
    </source>
</evidence>
<evidence type="ECO:0000256" key="16">
    <source>
        <dbReference type="SAM" id="Phobius"/>
    </source>
</evidence>
<dbReference type="InterPro" id="IPR050196">
    <property type="entry name" value="Cytochrome_P450_Monoox"/>
</dbReference>
<evidence type="ECO:0000256" key="10">
    <source>
        <dbReference type="ARBA" id="ARBA00023002"/>
    </source>
</evidence>
<evidence type="ECO:0000256" key="1">
    <source>
        <dbReference type="ARBA" id="ARBA00001971"/>
    </source>
</evidence>
<reference evidence="18" key="1">
    <citation type="submission" date="2025-08" db="UniProtKB">
        <authorList>
            <consortium name="RefSeq"/>
        </authorList>
    </citation>
    <scope>IDENTIFICATION</scope>
    <source>
        <strain evidence="18">Mau12</strain>
        <tissue evidence="18">Whole Body</tissue>
    </source>
</reference>
<dbReference type="PROSITE" id="PS00086">
    <property type="entry name" value="CYTOCHROME_P450"/>
    <property type="match status" value="1"/>
</dbReference>
<name>A0A6P8KCL4_DROMA</name>
<accession>A0A6P8KCL4</accession>
<dbReference type="Gene3D" id="1.10.630.10">
    <property type="entry name" value="Cytochrome P450"/>
    <property type="match status" value="1"/>
</dbReference>
<evidence type="ECO:0000256" key="6">
    <source>
        <dbReference type="ARBA" id="ARBA00022617"/>
    </source>
</evidence>
<evidence type="ECO:0000256" key="2">
    <source>
        <dbReference type="ARBA" id="ARBA00003690"/>
    </source>
</evidence>
<evidence type="ECO:0000256" key="7">
    <source>
        <dbReference type="ARBA" id="ARBA00022723"/>
    </source>
</evidence>
<dbReference type="PANTHER" id="PTHR24291:SF189">
    <property type="entry name" value="CYTOCHROME P450 4C3-RELATED"/>
    <property type="match status" value="1"/>
</dbReference>
<dbReference type="SUPFAM" id="SSF48264">
    <property type="entry name" value="Cytochrome P450"/>
    <property type="match status" value="1"/>
</dbReference>
<keyword evidence="6 14" id="KW-0349">Heme</keyword>
<protein>
    <submittedName>
        <fullName evidence="18">Probable cytochrome P450 313a2</fullName>
    </submittedName>
</protein>
<evidence type="ECO:0000256" key="5">
    <source>
        <dbReference type="ARBA" id="ARBA00010617"/>
    </source>
</evidence>
<dbReference type="GO" id="GO:0016705">
    <property type="term" value="F:oxidoreductase activity, acting on paired donors, with incorporation or reduction of molecular oxygen"/>
    <property type="evidence" value="ECO:0007669"/>
    <property type="project" value="InterPro"/>
</dbReference>
<dbReference type="InterPro" id="IPR036396">
    <property type="entry name" value="Cyt_P450_sf"/>
</dbReference>
<keyword evidence="16" id="KW-0812">Transmembrane</keyword>
<evidence type="ECO:0000313" key="17">
    <source>
        <dbReference type="Proteomes" id="UP000515162"/>
    </source>
</evidence>
<evidence type="ECO:0000256" key="13">
    <source>
        <dbReference type="ARBA" id="ARBA00023136"/>
    </source>
</evidence>
<keyword evidence="13 16" id="KW-0472">Membrane</keyword>
<keyword evidence="16" id="KW-1133">Transmembrane helix</keyword>
<dbReference type="GeneID" id="117145370"/>
<keyword evidence="12 15" id="KW-0503">Monooxygenase</keyword>
<dbReference type="InterPro" id="IPR017972">
    <property type="entry name" value="Cyt_P450_CS"/>
</dbReference>
<feature type="binding site" description="axial binding residue" evidence="14">
    <location>
        <position position="458"/>
    </location>
    <ligand>
        <name>heme</name>
        <dbReference type="ChEBI" id="CHEBI:30413"/>
    </ligand>
    <ligandPart>
        <name>Fe</name>
        <dbReference type="ChEBI" id="CHEBI:18248"/>
    </ligandPart>
</feature>
<keyword evidence="8" id="KW-0256">Endoplasmic reticulum</keyword>
<dbReference type="Proteomes" id="UP000515162">
    <property type="component" value="Chromosome 3R"/>
</dbReference>
<evidence type="ECO:0000313" key="18">
    <source>
        <dbReference type="RefSeq" id="XP_033166885.1"/>
    </source>
</evidence>
<keyword evidence="17" id="KW-1185">Reference proteome</keyword>
<dbReference type="PRINTS" id="PR00463">
    <property type="entry name" value="EP450I"/>
</dbReference>
<dbReference type="PRINTS" id="PR00385">
    <property type="entry name" value="P450"/>
</dbReference>
<dbReference type="PANTHER" id="PTHR24291">
    <property type="entry name" value="CYTOCHROME P450 FAMILY 4"/>
    <property type="match status" value="1"/>
</dbReference>
<dbReference type="InterPro" id="IPR001128">
    <property type="entry name" value="Cyt_P450"/>
</dbReference>
<evidence type="ECO:0000256" key="12">
    <source>
        <dbReference type="ARBA" id="ARBA00023033"/>
    </source>
</evidence>
<keyword evidence="10 15" id="KW-0560">Oxidoreductase</keyword>
<keyword evidence="9" id="KW-0492">Microsome</keyword>
<comment type="similarity">
    <text evidence="5 15">Belongs to the cytochrome P450 family.</text>
</comment>
<dbReference type="AlphaFoldDB" id="A0A6P8KCL4"/>
<evidence type="ECO:0000256" key="3">
    <source>
        <dbReference type="ARBA" id="ARBA00004174"/>
    </source>
</evidence>
<evidence type="ECO:0000256" key="14">
    <source>
        <dbReference type="PIRSR" id="PIRSR602401-1"/>
    </source>
</evidence>
<evidence type="ECO:0000256" key="4">
    <source>
        <dbReference type="ARBA" id="ARBA00004406"/>
    </source>
</evidence>
<sequence>MIAEMEVHKNTNSDEQYLAKMIVIQLLIAASIILWIRFLWSRRKLYMLMMQLPGRMGLPLLGNSLGYLIISRGRMSSRTMYMDRHGSTYMAWIGTTPIVITRDPEIAEKVLTSPFCINRSSHITNALALSMGYGLLTLQGSKWMARRKHMNPAFKHSVLLSFLPIFNAETDLLVSVFDSFVGQGEKDVLSDLIRWSYTIATQTTLGTDVTKDDSFENDAILKSYQSILRLTIINIFVPFVQNKIVSTLFGLEWLRRRDTSTINKMICNILEKKLNSNPENYSESEPKTVIHRAIELFRNDELSLMELRAECSSMVLAAFETSGHTVYYALVLLAMFPEHQEMVFNEIKEHFPLAKDFEVTHTDLQQLVHLDRVLNETLRLMPSVPLSTRETLEDLRLSNGVVIPKGVTISIDIFNTQRNSDYWGSEAAQFNPENFLPEKIQDRHPYAFIPFSKGRRNCIGWRYGLMSSKLALVKILRNYQLKTSFLYENLEFVDHMVIKLAQSPQLAFERRTS</sequence>
<gene>
    <name evidence="18" type="primary">LOC117145370</name>
</gene>
<evidence type="ECO:0000256" key="11">
    <source>
        <dbReference type="ARBA" id="ARBA00023004"/>
    </source>
</evidence>